<dbReference type="CDD" id="cd22828">
    <property type="entry name" value="Gal_Rha_Lectin_EVA1_EVA1C_rpt1"/>
    <property type="match status" value="1"/>
</dbReference>
<evidence type="ECO:0000259" key="4">
    <source>
        <dbReference type="PROSITE" id="PS50228"/>
    </source>
</evidence>
<evidence type="ECO:0000256" key="1">
    <source>
        <dbReference type="SAM" id="MobiDB-lite"/>
    </source>
</evidence>
<feature type="signal peptide" evidence="3">
    <location>
        <begin position="1"/>
        <end position="30"/>
    </location>
</feature>
<dbReference type="WBParaSite" id="Gr19_v10_g12055.t1">
    <property type="protein sequence ID" value="Gr19_v10_g12055.t1"/>
    <property type="gene ID" value="Gr19_v10_g12055"/>
</dbReference>
<feature type="domain" description="SUEL-type lectin" evidence="4">
    <location>
        <begin position="62"/>
        <end position="178"/>
    </location>
</feature>
<feature type="region of interest" description="Disordered" evidence="1">
    <location>
        <begin position="96"/>
        <end position="127"/>
    </location>
</feature>
<dbReference type="CDD" id="cd22829">
    <property type="entry name" value="Gal_Rha_Lectin_EVA1_EVA1C_rpt2"/>
    <property type="match status" value="1"/>
</dbReference>
<dbReference type="PANTHER" id="PTHR46780">
    <property type="entry name" value="PROTEIN EVA-1"/>
    <property type="match status" value="1"/>
</dbReference>
<evidence type="ECO:0000256" key="3">
    <source>
        <dbReference type="SAM" id="SignalP"/>
    </source>
</evidence>
<sequence>MRSIYPPITAIPFLLLFITILPCPCSVTLQETSPELLEEIVRTVRLHHSLLAESLRLKHVKACEGERVTLHCPRNTHISLQTIFYGRLVPSQELCPSPNDGGRAQQTVHASSSSSSSSSRARPPVEDTSCDFAEAHSRVQELCRNKKKCRLLVRPEFFGDRDPCPGTSKYLQIGYKCSPIKFEDQNFCEGQQTQLGCKPGRRLSIYSANYGRTTNGQAMHCSTTKRQQNDDEQKKNGETDDDDGDDGEGKLVREDCVSDVLPQLVRRCHAQPSCSLPVDDRFLGSPCPVGVSKYLSVIFVCVNEEVFSEAALRGRLEKMAELEKELNKLRHNNRSAPPQRQSHATPSARHFHHPLMLRHPMSGEEWEGEEEDRESVDYGIEEEEAAEAKGKREEAEERRKGVPKRASSEANKSFWQMLLNHLNAEGTDHALFVGLLLLSLVVILALSLCVLILCQHRLRERAKRHNERQNRRRTLDQEFQRQNSVLAASGGKRAGKEKGPRGAKCELGFLLSAAESSNASPVYVDSSDGSNHRLLDAAAFAPPLPPPLTSAADIYHECYLPCGSFSSGGGGYYGRFDEQQQRLGTAQSGQSSARKVSSTQLINGKCAAVTRWEMNNLSDQALGMLDRSLTKDLFR</sequence>
<organism evidence="5 6">
    <name type="scientific">Globodera rostochiensis</name>
    <name type="common">Golden nematode worm</name>
    <name type="synonym">Heterodera rostochiensis</name>
    <dbReference type="NCBI Taxonomy" id="31243"/>
    <lineage>
        <taxon>Eukaryota</taxon>
        <taxon>Metazoa</taxon>
        <taxon>Ecdysozoa</taxon>
        <taxon>Nematoda</taxon>
        <taxon>Chromadorea</taxon>
        <taxon>Rhabditida</taxon>
        <taxon>Tylenchina</taxon>
        <taxon>Tylenchomorpha</taxon>
        <taxon>Tylenchoidea</taxon>
        <taxon>Heteroderidae</taxon>
        <taxon>Heteroderinae</taxon>
        <taxon>Globodera</taxon>
    </lineage>
</organism>
<evidence type="ECO:0000313" key="6">
    <source>
        <dbReference type="WBParaSite" id="Gr19_v10_g12055.t1"/>
    </source>
</evidence>
<keyword evidence="2" id="KW-0812">Transmembrane</keyword>
<name>A0A914GXF1_GLORO</name>
<dbReference type="Proteomes" id="UP000887572">
    <property type="component" value="Unplaced"/>
</dbReference>
<feature type="chain" id="PRO_5036812139" evidence="3">
    <location>
        <begin position="31"/>
        <end position="635"/>
    </location>
</feature>
<keyword evidence="5" id="KW-1185">Reference proteome</keyword>
<dbReference type="Gene3D" id="2.60.120.740">
    <property type="match status" value="2"/>
</dbReference>
<feature type="region of interest" description="Disordered" evidence="1">
    <location>
        <begin position="362"/>
        <end position="407"/>
    </location>
</feature>
<accession>A0A914GXF1</accession>
<feature type="compositionally biased region" description="Acidic residues" evidence="1">
    <location>
        <begin position="364"/>
        <end position="385"/>
    </location>
</feature>
<keyword evidence="3" id="KW-0732">Signal</keyword>
<reference evidence="6" key="1">
    <citation type="submission" date="2022-11" db="UniProtKB">
        <authorList>
            <consortium name="WormBaseParasite"/>
        </authorList>
    </citation>
    <scope>IDENTIFICATION</scope>
</reference>
<dbReference type="InterPro" id="IPR043159">
    <property type="entry name" value="Lectin_gal-bd_sf"/>
</dbReference>
<dbReference type="PROSITE" id="PS50228">
    <property type="entry name" value="SUEL_LECTIN"/>
    <property type="match status" value="2"/>
</dbReference>
<feature type="compositionally biased region" description="Polar residues" evidence="1">
    <location>
        <begin position="217"/>
        <end position="226"/>
    </location>
</feature>
<proteinExistence type="predicted"/>
<dbReference type="GO" id="GO:0030246">
    <property type="term" value="F:carbohydrate binding"/>
    <property type="evidence" value="ECO:0007669"/>
    <property type="project" value="InterPro"/>
</dbReference>
<feature type="transmembrane region" description="Helical" evidence="2">
    <location>
        <begin position="430"/>
        <end position="454"/>
    </location>
</feature>
<keyword evidence="2" id="KW-0472">Membrane</keyword>
<dbReference type="InterPro" id="IPR000922">
    <property type="entry name" value="Lectin_gal-bd_dom"/>
</dbReference>
<feature type="compositionally biased region" description="Basic and acidic residues" evidence="1">
    <location>
        <begin position="386"/>
        <end position="400"/>
    </location>
</feature>
<protein>
    <submittedName>
        <fullName evidence="6">SUEL-type lectin domain-containing protein</fullName>
    </submittedName>
</protein>
<feature type="compositionally biased region" description="Basic and acidic residues" evidence="1">
    <location>
        <begin position="227"/>
        <end position="238"/>
    </location>
</feature>
<dbReference type="Pfam" id="PF02140">
    <property type="entry name" value="SUEL_Lectin"/>
    <property type="match status" value="2"/>
</dbReference>
<evidence type="ECO:0000313" key="5">
    <source>
        <dbReference type="Proteomes" id="UP000887572"/>
    </source>
</evidence>
<feature type="region of interest" description="Disordered" evidence="1">
    <location>
        <begin position="217"/>
        <end position="249"/>
    </location>
</feature>
<feature type="domain" description="SUEL-type lectin" evidence="4">
    <location>
        <begin position="187"/>
        <end position="302"/>
    </location>
</feature>
<evidence type="ECO:0000256" key="2">
    <source>
        <dbReference type="SAM" id="Phobius"/>
    </source>
</evidence>
<dbReference type="AlphaFoldDB" id="A0A914GXF1"/>
<keyword evidence="2" id="KW-1133">Transmembrane helix</keyword>